<dbReference type="InterPro" id="IPR037401">
    <property type="entry name" value="SnoaL-like"/>
</dbReference>
<dbReference type="RefSeq" id="WP_094303838.1">
    <property type="nucleotide sequence ID" value="NZ_NOWT01000012.1"/>
</dbReference>
<comment type="caution">
    <text evidence="2">The sequence shown here is derived from an EMBL/GenBank/DDBJ whole genome shotgun (WGS) entry which is preliminary data.</text>
</comment>
<dbReference type="PANTHER" id="PTHR34957:SF1">
    <property type="entry name" value="NUCLEAR TRANSPORT FACTOR 2 (NTF2) FAMILY PROTEIN"/>
    <property type="match status" value="1"/>
</dbReference>
<sequence length="143" mass="15615">MSAEDDIRSASERFYSALNRMLNGDPAAMAEVWSHDRTVTTMHPIGDREVGWENVGKSWSQVAALATGGQVALTDPLIQAVGDMAYEVGVEKGQCTLAGRQVPIEARVTNVYRREAGAWKLVHHHTDLSPAMQDVIRDVPGKS</sequence>
<evidence type="ECO:0000313" key="2">
    <source>
        <dbReference type="EMBL" id="OYD83623.1"/>
    </source>
</evidence>
<gene>
    <name evidence="2" type="ORF">CHT98_14095</name>
</gene>
<dbReference type="Proteomes" id="UP000215367">
    <property type="component" value="Unassembled WGS sequence"/>
</dbReference>
<proteinExistence type="predicted"/>
<name>A0A235HDN7_AZOBR</name>
<dbReference type="PANTHER" id="PTHR34957">
    <property type="entry name" value="NUCLEAR TRANSPORT FACTOR 2 (NTF2) FAMILY PROTEIN"/>
    <property type="match status" value="1"/>
</dbReference>
<organism evidence="2 3">
    <name type="scientific">Azospirillum brasilense</name>
    <dbReference type="NCBI Taxonomy" id="192"/>
    <lineage>
        <taxon>Bacteria</taxon>
        <taxon>Pseudomonadati</taxon>
        <taxon>Pseudomonadota</taxon>
        <taxon>Alphaproteobacteria</taxon>
        <taxon>Rhodospirillales</taxon>
        <taxon>Azospirillaceae</taxon>
        <taxon>Azospirillum</taxon>
    </lineage>
</organism>
<dbReference type="Pfam" id="PF13474">
    <property type="entry name" value="SnoaL_3"/>
    <property type="match status" value="1"/>
</dbReference>
<keyword evidence="2" id="KW-0614">Plasmid</keyword>
<evidence type="ECO:0000259" key="1">
    <source>
        <dbReference type="Pfam" id="PF13474"/>
    </source>
</evidence>
<dbReference type="Gene3D" id="3.10.450.50">
    <property type="match status" value="1"/>
</dbReference>
<protein>
    <recommendedName>
        <fullName evidence="1">SnoaL-like domain-containing protein</fullName>
    </recommendedName>
</protein>
<evidence type="ECO:0000313" key="3">
    <source>
        <dbReference type="Proteomes" id="UP000215367"/>
    </source>
</evidence>
<reference evidence="2 3" key="1">
    <citation type="submission" date="2017-07" db="EMBL/GenBank/DDBJ databases">
        <title>Whole genome sequence of Azospirillum brasilense 2A1, a potential biofertilizer strain.</title>
        <authorList>
            <person name="Fontana C.A."/>
            <person name="Toffoli L.M."/>
            <person name="Salazar S.M."/>
            <person name="Puglisi E."/>
            <person name="Pedraza R."/>
            <person name="Bassi D."/>
            <person name="Cocconcelli P.S."/>
        </authorList>
    </citation>
    <scope>NUCLEOTIDE SEQUENCE [LARGE SCALE GENOMIC DNA]</scope>
    <source>
        <strain evidence="2 3">2A1</strain>
        <plasmid evidence="2">unnamed</plasmid>
    </source>
</reference>
<feature type="domain" description="SnoaL-like" evidence="1">
    <location>
        <begin position="7"/>
        <end position="125"/>
    </location>
</feature>
<dbReference type="SUPFAM" id="SSF54427">
    <property type="entry name" value="NTF2-like"/>
    <property type="match status" value="1"/>
</dbReference>
<dbReference type="AlphaFoldDB" id="A0A235HDN7"/>
<accession>A0A235HDN7</accession>
<dbReference type="InterPro" id="IPR032710">
    <property type="entry name" value="NTF2-like_dom_sf"/>
</dbReference>
<dbReference type="EMBL" id="NOWT01000012">
    <property type="protein sequence ID" value="OYD83623.1"/>
    <property type="molecule type" value="Genomic_DNA"/>
</dbReference>
<geneLocation type="plasmid" evidence="2">
    <name>unnamed</name>
</geneLocation>